<feature type="domain" description="BRCT" evidence="1">
    <location>
        <begin position="1"/>
        <end position="28"/>
    </location>
</feature>
<evidence type="ECO:0000259" key="1">
    <source>
        <dbReference type="PROSITE" id="PS50172"/>
    </source>
</evidence>
<dbReference type="SUPFAM" id="SSF52113">
    <property type="entry name" value="BRCT domain"/>
    <property type="match status" value="1"/>
</dbReference>
<accession>A0AA35WFY7</accession>
<gene>
    <name evidence="2" type="ORF">GBAR_LOCUS9800</name>
</gene>
<evidence type="ECO:0000313" key="2">
    <source>
        <dbReference type="EMBL" id="CAI8015866.1"/>
    </source>
</evidence>
<evidence type="ECO:0000313" key="3">
    <source>
        <dbReference type="Proteomes" id="UP001174909"/>
    </source>
</evidence>
<dbReference type="PROSITE" id="PS50172">
    <property type="entry name" value="BRCT"/>
    <property type="match status" value="1"/>
</dbReference>
<reference evidence="2" key="1">
    <citation type="submission" date="2023-03" db="EMBL/GenBank/DDBJ databases">
        <authorList>
            <person name="Steffen K."/>
            <person name="Cardenas P."/>
        </authorList>
    </citation>
    <scope>NUCLEOTIDE SEQUENCE</scope>
</reference>
<dbReference type="Gene3D" id="3.40.50.10190">
    <property type="entry name" value="BRCT domain"/>
    <property type="match status" value="1"/>
</dbReference>
<feature type="non-terminal residue" evidence="2">
    <location>
        <position position="73"/>
    </location>
</feature>
<dbReference type="AlphaFoldDB" id="A0AA35WFY7"/>
<protein>
    <recommendedName>
        <fullName evidence="1">BRCT domain-containing protein</fullName>
    </recommendedName>
</protein>
<dbReference type="InterPro" id="IPR001357">
    <property type="entry name" value="BRCT_dom"/>
</dbReference>
<sequence>EDATLINDQWLDHCREEGRFLAPEAYPVKDRTGEKQHKFSLSKCYEQTCLPVLRRFCGITLFKGCNSYCRVKR</sequence>
<feature type="non-terminal residue" evidence="2">
    <location>
        <position position="1"/>
    </location>
</feature>
<name>A0AA35WFY7_GEOBA</name>
<comment type="caution">
    <text evidence="2">The sequence shown here is derived from an EMBL/GenBank/DDBJ whole genome shotgun (WGS) entry which is preliminary data.</text>
</comment>
<dbReference type="InterPro" id="IPR036420">
    <property type="entry name" value="BRCT_dom_sf"/>
</dbReference>
<proteinExistence type="predicted"/>
<keyword evidence="3" id="KW-1185">Reference proteome</keyword>
<organism evidence="2 3">
    <name type="scientific">Geodia barretti</name>
    <name type="common">Barrett's horny sponge</name>
    <dbReference type="NCBI Taxonomy" id="519541"/>
    <lineage>
        <taxon>Eukaryota</taxon>
        <taxon>Metazoa</taxon>
        <taxon>Porifera</taxon>
        <taxon>Demospongiae</taxon>
        <taxon>Heteroscleromorpha</taxon>
        <taxon>Tetractinellida</taxon>
        <taxon>Astrophorina</taxon>
        <taxon>Geodiidae</taxon>
        <taxon>Geodia</taxon>
    </lineage>
</organism>
<dbReference type="Proteomes" id="UP001174909">
    <property type="component" value="Unassembled WGS sequence"/>
</dbReference>
<dbReference type="EMBL" id="CASHTH010001470">
    <property type="protein sequence ID" value="CAI8015866.1"/>
    <property type="molecule type" value="Genomic_DNA"/>
</dbReference>